<keyword evidence="2" id="KW-1185">Reference proteome</keyword>
<sequence length="134" mass="14922">MLPPRFAPEDYDTKGQSASQLVMRPLQLEEEAKISDCLILLDKRKIPQLPDHTAAVVFHFSKVLFQNPQPPSPYKAGTCTPSVMSPWILRLLRQFLGGELRSGSKGYHLLDFYAFSCFSSFLPCASLNAIGMCG</sequence>
<name>A0AAV4RDR2_CAEEX</name>
<proteinExistence type="predicted"/>
<gene>
    <name evidence="1" type="ORF">CEXT_586401</name>
</gene>
<evidence type="ECO:0000313" key="1">
    <source>
        <dbReference type="EMBL" id="GIY18816.1"/>
    </source>
</evidence>
<organism evidence="1 2">
    <name type="scientific">Caerostris extrusa</name>
    <name type="common">Bark spider</name>
    <name type="synonym">Caerostris bankana</name>
    <dbReference type="NCBI Taxonomy" id="172846"/>
    <lineage>
        <taxon>Eukaryota</taxon>
        <taxon>Metazoa</taxon>
        <taxon>Ecdysozoa</taxon>
        <taxon>Arthropoda</taxon>
        <taxon>Chelicerata</taxon>
        <taxon>Arachnida</taxon>
        <taxon>Araneae</taxon>
        <taxon>Araneomorphae</taxon>
        <taxon>Entelegynae</taxon>
        <taxon>Araneoidea</taxon>
        <taxon>Araneidae</taxon>
        <taxon>Caerostris</taxon>
    </lineage>
</organism>
<evidence type="ECO:0000313" key="2">
    <source>
        <dbReference type="Proteomes" id="UP001054945"/>
    </source>
</evidence>
<reference evidence="1 2" key="1">
    <citation type="submission" date="2021-06" db="EMBL/GenBank/DDBJ databases">
        <title>Caerostris extrusa draft genome.</title>
        <authorList>
            <person name="Kono N."/>
            <person name="Arakawa K."/>
        </authorList>
    </citation>
    <scope>NUCLEOTIDE SEQUENCE [LARGE SCALE GENOMIC DNA]</scope>
</reference>
<protein>
    <submittedName>
        <fullName evidence="1">Uncharacterized protein</fullName>
    </submittedName>
</protein>
<accession>A0AAV4RDR2</accession>
<dbReference type="AlphaFoldDB" id="A0AAV4RDR2"/>
<comment type="caution">
    <text evidence="1">The sequence shown here is derived from an EMBL/GenBank/DDBJ whole genome shotgun (WGS) entry which is preliminary data.</text>
</comment>
<dbReference type="EMBL" id="BPLR01007679">
    <property type="protein sequence ID" value="GIY18816.1"/>
    <property type="molecule type" value="Genomic_DNA"/>
</dbReference>
<dbReference type="Proteomes" id="UP001054945">
    <property type="component" value="Unassembled WGS sequence"/>
</dbReference>